<proteinExistence type="inferred from homology"/>
<dbReference type="InterPro" id="IPR050681">
    <property type="entry name" value="CDF/SLC30A"/>
</dbReference>
<dbReference type="InterPro" id="IPR058533">
    <property type="entry name" value="Cation_efflux_TM"/>
</dbReference>
<dbReference type="SUPFAM" id="SSF161111">
    <property type="entry name" value="Cation efflux protein transmembrane domain-like"/>
    <property type="match status" value="1"/>
</dbReference>
<feature type="domain" description="Cation efflux protein cytoplasmic" evidence="12">
    <location>
        <begin position="278"/>
        <end position="355"/>
    </location>
</feature>
<feature type="transmembrane region" description="Helical" evidence="10">
    <location>
        <begin position="217"/>
        <end position="242"/>
    </location>
</feature>
<organism evidence="13 14">
    <name type="scientific">Acetobacter ghanensis</name>
    <dbReference type="NCBI Taxonomy" id="431306"/>
    <lineage>
        <taxon>Bacteria</taxon>
        <taxon>Pseudomonadati</taxon>
        <taxon>Pseudomonadota</taxon>
        <taxon>Alphaproteobacteria</taxon>
        <taxon>Acetobacterales</taxon>
        <taxon>Acetobacteraceae</taxon>
        <taxon>Acetobacter</taxon>
    </lineage>
</organism>
<comment type="subcellular location">
    <subcellularLocation>
        <location evidence="1">Membrane</location>
        <topology evidence="1">Multi-pass membrane protein</topology>
    </subcellularLocation>
</comment>
<dbReference type="Proteomes" id="UP000068250">
    <property type="component" value="Chromosome I"/>
</dbReference>
<keyword evidence="6 10" id="KW-1133">Transmembrane helix</keyword>
<dbReference type="Gene3D" id="1.20.1510.10">
    <property type="entry name" value="Cation efflux protein transmembrane domain"/>
    <property type="match status" value="1"/>
</dbReference>
<feature type="transmembrane region" description="Helical" evidence="10">
    <location>
        <begin position="149"/>
        <end position="168"/>
    </location>
</feature>
<keyword evidence="8 10" id="KW-0472">Membrane</keyword>
<keyword evidence="5" id="KW-0862">Zinc</keyword>
<name>A0A0U5F2K9_9PROT</name>
<dbReference type="InterPro" id="IPR027469">
    <property type="entry name" value="Cation_efflux_TMD_sf"/>
</dbReference>
<evidence type="ECO:0000256" key="10">
    <source>
        <dbReference type="SAM" id="Phobius"/>
    </source>
</evidence>
<evidence type="ECO:0000313" key="14">
    <source>
        <dbReference type="Proteomes" id="UP000068250"/>
    </source>
</evidence>
<dbReference type="Pfam" id="PF16916">
    <property type="entry name" value="ZT_dimer"/>
    <property type="match status" value="1"/>
</dbReference>
<dbReference type="InterPro" id="IPR027470">
    <property type="entry name" value="Cation_efflux_CTD"/>
</dbReference>
<evidence type="ECO:0000256" key="7">
    <source>
        <dbReference type="ARBA" id="ARBA00023065"/>
    </source>
</evidence>
<feature type="domain" description="Cation efflux protein transmembrane" evidence="11">
    <location>
        <begin position="84"/>
        <end position="270"/>
    </location>
</feature>
<keyword evidence="3" id="KW-0813">Transport</keyword>
<dbReference type="STRING" id="431306.AGA_1103"/>
<gene>
    <name evidence="13" type="primary">zitB</name>
    <name evidence="13" type="ORF">AGA_1103</name>
</gene>
<dbReference type="PANTHER" id="PTHR11562:SF17">
    <property type="entry name" value="RE54080P-RELATED"/>
    <property type="match status" value="1"/>
</dbReference>
<dbReference type="InterPro" id="IPR036837">
    <property type="entry name" value="Cation_efflux_CTD_sf"/>
</dbReference>
<evidence type="ECO:0000256" key="5">
    <source>
        <dbReference type="ARBA" id="ARBA00022906"/>
    </source>
</evidence>
<feature type="transmembrane region" description="Helical" evidence="10">
    <location>
        <begin position="180"/>
        <end position="205"/>
    </location>
</feature>
<dbReference type="PANTHER" id="PTHR11562">
    <property type="entry name" value="CATION EFFLUX PROTEIN/ ZINC TRANSPORTER"/>
    <property type="match status" value="1"/>
</dbReference>
<keyword evidence="7" id="KW-0406">Ion transport</keyword>
<dbReference type="SUPFAM" id="SSF160240">
    <property type="entry name" value="Cation efflux protein cytoplasmic domain-like"/>
    <property type="match status" value="1"/>
</dbReference>
<evidence type="ECO:0000256" key="8">
    <source>
        <dbReference type="ARBA" id="ARBA00023136"/>
    </source>
</evidence>
<feature type="transmembrane region" description="Helical" evidence="10">
    <location>
        <begin position="248"/>
        <end position="265"/>
    </location>
</feature>
<protein>
    <submittedName>
        <fullName evidence="13">Cation diffusion facilitator family transporter</fullName>
    </submittedName>
</protein>
<evidence type="ECO:0000256" key="6">
    <source>
        <dbReference type="ARBA" id="ARBA00022989"/>
    </source>
</evidence>
<dbReference type="AlphaFoldDB" id="A0A0U5F2K9"/>
<evidence type="ECO:0000256" key="3">
    <source>
        <dbReference type="ARBA" id="ARBA00022448"/>
    </source>
</evidence>
<evidence type="ECO:0000313" key="13">
    <source>
        <dbReference type="EMBL" id="CEF55017.1"/>
    </source>
</evidence>
<evidence type="ECO:0000256" key="2">
    <source>
        <dbReference type="ARBA" id="ARBA00008873"/>
    </source>
</evidence>
<comment type="similarity">
    <text evidence="2">Belongs to the cation diffusion facilitator (CDF) transporter (TC 2.A.4) family. SLC30A subfamily.</text>
</comment>
<dbReference type="EMBL" id="LN609302">
    <property type="protein sequence ID" value="CEF55017.1"/>
    <property type="molecule type" value="Genomic_DNA"/>
</dbReference>
<evidence type="ECO:0000256" key="4">
    <source>
        <dbReference type="ARBA" id="ARBA00022692"/>
    </source>
</evidence>
<feature type="region of interest" description="Disordered" evidence="9">
    <location>
        <begin position="36"/>
        <end position="62"/>
    </location>
</feature>
<evidence type="ECO:0000259" key="12">
    <source>
        <dbReference type="Pfam" id="PF16916"/>
    </source>
</evidence>
<evidence type="ECO:0000256" key="9">
    <source>
        <dbReference type="SAM" id="MobiDB-lite"/>
    </source>
</evidence>
<feature type="compositionally biased region" description="Basic and acidic residues" evidence="9">
    <location>
        <begin position="43"/>
        <end position="56"/>
    </location>
</feature>
<reference evidence="14" key="1">
    <citation type="submission" date="2014-09" db="EMBL/GenBank/DDBJ databases">
        <authorList>
            <person name="Illeghems K.G."/>
        </authorList>
    </citation>
    <scope>NUCLEOTIDE SEQUENCE [LARGE SCALE GENOMIC DNA]</scope>
    <source>
        <strain evidence="14">LMG 23848T</strain>
    </source>
</reference>
<keyword evidence="4 10" id="KW-0812">Transmembrane</keyword>
<dbReference type="InterPro" id="IPR002524">
    <property type="entry name" value="Cation_efflux"/>
</dbReference>
<keyword evidence="5" id="KW-0864">Zinc transport</keyword>
<dbReference type="NCBIfam" id="TIGR01297">
    <property type="entry name" value="CDF"/>
    <property type="match status" value="1"/>
</dbReference>
<evidence type="ECO:0000259" key="11">
    <source>
        <dbReference type="Pfam" id="PF01545"/>
    </source>
</evidence>
<dbReference type="GO" id="GO:0005886">
    <property type="term" value="C:plasma membrane"/>
    <property type="evidence" value="ECO:0007669"/>
    <property type="project" value="TreeGrafter"/>
</dbReference>
<evidence type="ECO:0000256" key="1">
    <source>
        <dbReference type="ARBA" id="ARBA00004141"/>
    </source>
</evidence>
<dbReference type="PATRIC" id="fig|431306.5.peg.1119"/>
<sequence length="370" mass="39475">MQRPTALLFMKAASTMPNPDEHMHDHAGHSGCDNGHAHASPCTHEHEHEHEHEHDGNGASCGHKHGFGHHHVHTPASFDTAFAIGIAVNTLYLAAEAVWGVYAHSLSLIADAGHNLSDVLALAAAWLAEHLSRRSPTARFTYGLRRSSILAALANAIILMLVTGGVAWEAIHRLIAPTPVAGTTMMVVAGIGILVNGASAMLFAAGQKGDLNIRGAFLHLMADALTSLAVVVAGGLVLLTHIEWIDPAISLAISVIVVLSTWSLLRDSLDMALDAVPREVDPGAVERFLRGTPGVADLHDLHIWPISTTETALTVHLVRSAGQMDGENDARLLDTLVTTLRKQFGIAHPTLQMETQEYGPTCHLSDPHTV</sequence>
<dbReference type="Pfam" id="PF01545">
    <property type="entry name" value="Cation_efflux"/>
    <property type="match status" value="1"/>
</dbReference>
<accession>A0A0U5F2K9</accession>
<dbReference type="GO" id="GO:0005385">
    <property type="term" value="F:zinc ion transmembrane transporter activity"/>
    <property type="evidence" value="ECO:0007669"/>
    <property type="project" value="TreeGrafter"/>
</dbReference>